<keyword evidence="7" id="KW-0067">ATP-binding</keyword>
<dbReference type="Gene3D" id="3.40.50.300">
    <property type="entry name" value="P-loop containing nucleotide triphosphate hydrolases"/>
    <property type="match status" value="2"/>
</dbReference>
<keyword evidence="3" id="KW-0813">Transport</keyword>
<dbReference type="Pfam" id="PF00664">
    <property type="entry name" value="ABC_membrane"/>
    <property type="match status" value="2"/>
</dbReference>
<dbReference type="STRING" id="1450537.A0A395HUJ5"/>
<feature type="transmembrane region" description="Helical" evidence="11">
    <location>
        <begin position="101"/>
        <end position="127"/>
    </location>
</feature>
<feature type="domain" description="ABC transmembrane type-1" evidence="13">
    <location>
        <begin position="57"/>
        <end position="348"/>
    </location>
</feature>
<dbReference type="InterPro" id="IPR027417">
    <property type="entry name" value="P-loop_NTPase"/>
</dbReference>
<dbReference type="InterPro" id="IPR011527">
    <property type="entry name" value="ABC1_TM_dom"/>
</dbReference>
<dbReference type="CDD" id="cd18578">
    <property type="entry name" value="ABC_6TM_Pgp_ABCB1_D2_like"/>
    <property type="match status" value="1"/>
</dbReference>
<dbReference type="SMART" id="SM00382">
    <property type="entry name" value="AAA"/>
    <property type="match status" value="2"/>
</dbReference>
<dbReference type="FunFam" id="3.40.50.300:FF:000240">
    <property type="entry name" value="ABC transporter B family member 20"/>
    <property type="match status" value="1"/>
</dbReference>
<dbReference type="InterPro" id="IPR017871">
    <property type="entry name" value="ABC_transporter-like_CS"/>
</dbReference>
<evidence type="ECO:0000313" key="14">
    <source>
        <dbReference type="EMBL" id="RAL11206.1"/>
    </source>
</evidence>
<evidence type="ECO:0000256" key="5">
    <source>
        <dbReference type="ARBA" id="ARBA00022737"/>
    </source>
</evidence>
<feature type="domain" description="ABC transporter" evidence="12">
    <location>
        <begin position="1017"/>
        <end position="1254"/>
    </location>
</feature>
<dbReference type="Gene3D" id="1.20.1560.10">
    <property type="entry name" value="ABC transporter type 1, transmembrane domain"/>
    <property type="match status" value="1"/>
</dbReference>
<dbReference type="InterPro" id="IPR036640">
    <property type="entry name" value="ABC1_TM_sf"/>
</dbReference>
<comment type="subcellular location">
    <subcellularLocation>
        <location evidence="1">Membrane</location>
        <topology evidence="1">Multi-pass membrane protein</topology>
    </subcellularLocation>
</comment>
<sequence length="1259" mass="137788">MSDAILLNDIQPVARGSFQDQVYSEATTEGQTRVGASKVGLFAVYRYTTNRERWQLIICMSCALVAGTALPLVTLVFGSLMDHFMNANSDEEVETHGIQNSVRHLSLCLVYIAIGSLVSTMVSTWGFNRLGERITTRLQQEYLAAVLQQDLGYFQIVGVGELTSGIDKDMKLIQEGISQKMSMLISGISGFIAAIIISFRKNPRFAGIMLSQPLALMLVVGGLGSWLSQIQREGQVHWVKADNLAQDVLGAIRNVLSYRSQERFADKYQNAIRQPIQLELRERMIFGIMVAGSFTVLHWANGLGFWQADHLVHQGKCTIAEALTIQYATTVAGGMLSQALPFLPAMFQAHGAATRVCPVINRTLLMNPSSIASRIIDPFQGRIEFRDVRFAYPSRPDQLVLNGLTFTVSASQTVAFVGSSGSGKSTIFSLLERLYLPSSGGITLDHEPIEKLDVSWLRVKIGYVDQDVALFQASIHDNIAYGLHASFKQHMTREAIRQRVIQAAEIARVDAFISALPDGYDTVLGAGGSGLSGGQRQRIAIARAVVSQPPILLLDEATAALDSKSEKEVQKALDAAMKGRTTIVIAHRLSTIQRADKIMVMHNGQIVNQGSHAELMLQSELYQALVRQQELKSHNVVQEESHTGVYPLPSDTPIEDLKYAASPLTLNHKSSTAAATIPASPHSIEFVWSLNKPELHYTVAGVVLSVFAGVSYPLHAIFFGNGIVSIADPELSTGGHPARFWALMYLVYGALIFGVYCTRGYCFAVSASMLHLRARASVFKSLLLKGLPFFDEKAHSTASLMEFISSDAQKIIGVSGTSLGLTTESLFMLVTGIIVGCVFGWKLGLASTATVPFMAASGFLQYFIVMQVQKYIRRNSHAIAIAYEAFATIRTVIVFGLQSTISEAFATQSQEEIRERYWILSGLVYACGTSFRVLSIAFIFWYGGAHLVATGEYSIQQFYICFAAIVWGSQSASTLFAHAPDIAGAQIAAERLRDLMLEPTFRPPEGAVIAPSTVEDVALEHVHFRYPSRPSAPWTLDNINLNARAGHFIGLVGATGSGKSSVVNLLERFYSSDLGVITLAGMPITNYDLETYYRYFALVDQNPCLVGDDLREALQGDDRVISDGEIMAVLESVGLGDLILSLPHGLSTAIVANGANLSGGQRQRIAIAKALLWKPKILLLDEATSALDTFSEHNVQQALRKAMDGRTTIAVAHRLKTIMHADEIMVFDGGRIIERGTHMSLMEMRGKYWEMVHLQELEG</sequence>
<keyword evidence="4 11" id="KW-0812">Transmembrane</keyword>
<dbReference type="SUPFAM" id="SSF52540">
    <property type="entry name" value="P-loop containing nucleoside triphosphate hydrolases"/>
    <property type="match status" value="2"/>
</dbReference>
<accession>A0A395HUJ5</accession>
<dbReference type="Proteomes" id="UP000248961">
    <property type="component" value="Unassembled WGS sequence"/>
</dbReference>
<dbReference type="PROSITE" id="PS50929">
    <property type="entry name" value="ABC_TM1F"/>
    <property type="match status" value="2"/>
</dbReference>
<dbReference type="FunFam" id="3.40.50.300:FF:000913">
    <property type="entry name" value="ABC multidrug transporter SitT"/>
    <property type="match status" value="1"/>
</dbReference>
<dbReference type="InterPro" id="IPR003593">
    <property type="entry name" value="AAA+_ATPase"/>
</dbReference>
<evidence type="ECO:0000259" key="13">
    <source>
        <dbReference type="PROSITE" id="PS50929"/>
    </source>
</evidence>
<evidence type="ECO:0000313" key="15">
    <source>
        <dbReference type="Proteomes" id="UP000248961"/>
    </source>
</evidence>
<dbReference type="AlphaFoldDB" id="A0A395HUJ5"/>
<keyword evidence="6" id="KW-0547">Nucleotide-binding</keyword>
<feature type="transmembrane region" description="Helical" evidence="11">
    <location>
        <begin position="917"/>
        <end position="942"/>
    </location>
</feature>
<evidence type="ECO:0000256" key="1">
    <source>
        <dbReference type="ARBA" id="ARBA00004141"/>
    </source>
</evidence>
<dbReference type="GO" id="GO:0005524">
    <property type="term" value="F:ATP binding"/>
    <property type="evidence" value="ECO:0007669"/>
    <property type="project" value="UniProtKB-KW"/>
</dbReference>
<evidence type="ECO:0000256" key="9">
    <source>
        <dbReference type="ARBA" id="ARBA00023136"/>
    </source>
</evidence>
<feature type="transmembrane region" description="Helical" evidence="11">
    <location>
        <begin position="181"/>
        <end position="199"/>
    </location>
</feature>
<evidence type="ECO:0000256" key="7">
    <source>
        <dbReference type="ARBA" id="ARBA00022840"/>
    </source>
</evidence>
<keyword evidence="8 11" id="KW-1133">Transmembrane helix</keyword>
<feature type="transmembrane region" description="Helical" evidence="11">
    <location>
        <begin position="740"/>
        <end position="765"/>
    </location>
</feature>
<dbReference type="RefSeq" id="XP_025550360.1">
    <property type="nucleotide sequence ID" value="XM_025693888.1"/>
</dbReference>
<dbReference type="EMBL" id="KZ824290">
    <property type="protein sequence ID" value="RAL11206.1"/>
    <property type="molecule type" value="Genomic_DNA"/>
</dbReference>
<dbReference type="InterPro" id="IPR003439">
    <property type="entry name" value="ABC_transporter-like_ATP-bd"/>
</dbReference>
<comment type="similarity">
    <text evidence="2">Belongs to the ABC transporter superfamily. ABCB family. Multidrug resistance exporter (TC 3.A.1.201) subfamily.</text>
</comment>
<dbReference type="OrthoDB" id="6500128at2759"/>
<reference evidence="14 15" key="1">
    <citation type="submission" date="2018-02" db="EMBL/GenBank/DDBJ databases">
        <title>The genomes of Aspergillus section Nigri reveals drivers in fungal speciation.</title>
        <authorList>
            <consortium name="DOE Joint Genome Institute"/>
            <person name="Vesth T.C."/>
            <person name="Nybo J."/>
            <person name="Theobald S."/>
            <person name="Brandl J."/>
            <person name="Frisvad J.C."/>
            <person name="Nielsen K.F."/>
            <person name="Lyhne E.K."/>
            <person name="Kogle M.E."/>
            <person name="Kuo A."/>
            <person name="Riley R."/>
            <person name="Clum A."/>
            <person name="Nolan M."/>
            <person name="Lipzen A."/>
            <person name="Salamov A."/>
            <person name="Henrissat B."/>
            <person name="Wiebenga A."/>
            <person name="De vries R.P."/>
            <person name="Grigoriev I.V."/>
            <person name="Mortensen U.H."/>
            <person name="Andersen M.R."/>
            <person name="Baker S.E."/>
        </authorList>
    </citation>
    <scope>NUCLEOTIDE SEQUENCE [LARGE SCALE GENOMIC DNA]</scope>
    <source>
        <strain evidence="14 15">CBS 101889</strain>
    </source>
</reference>
<feature type="domain" description="ABC transporter" evidence="12">
    <location>
        <begin position="383"/>
        <end position="628"/>
    </location>
</feature>
<dbReference type="GeneID" id="37198177"/>
<feature type="transmembrane region" description="Helical" evidence="11">
    <location>
        <begin position="849"/>
        <end position="866"/>
    </location>
</feature>
<dbReference type="GO" id="GO:0016887">
    <property type="term" value="F:ATP hydrolysis activity"/>
    <property type="evidence" value="ECO:0007669"/>
    <property type="project" value="InterPro"/>
</dbReference>
<proteinExistence type="inferred from homology"/>
<evidence type="ECO:0000256" key="10">
    <source>
        <dbReference type="ARBA" id="ARBA00023180"/>
    </source>
</evidence>
<name>A0A395HUJ5_ASPHC</name>
<dbReference type="PROSITE" id="PS50893">
    <property type="entry name" value="ABC_TRANSPORTER_2"/>
    <property type="match status" value="2"/>
</dbReference>
<keyword evidence="10" id="KW-0325">Glycoprotein</keyword>
<evidence type="ECO:0000256" key="11">
    <source>
        <dbReference type="SAM" id="Phobius"/>
    </source>
</evidence>
<dbReference type="GO" id="GO:0015421">
    <property type="term" value="F:ABC-type oligopeptide transporter activity"/>
    <property type="evidence" value="ECO:0007669"/>
    <property type="project" value="TreeGrafter"/>
</dbReference>
<keyword evidence="14" id="KW-0378">Hydrolase</keyword>
<dbReference type="PANTHER" id="PTHR43394:SF11">
    <property type="entry name" value="ATP-BINDING CASSETTE TRANSPORTER"/>
    <property type="match status" value="1"/>
</dbReference>
<evidence type="ECO:0000256" key="8">
    <source>
        <dbReference type="ARBA" id="ARBA00022989"/>
    </source>
</evidence>
<evidence type="ECO:0000256" key="2">
    <source>
        <dbReference type="ARBA" id="ARBA00007577"/>
    </source>
</evidence>
<dbReference type="GO" id="GO:0005743">
    <property type="term" value="C:mitochondrial inner membrane"/>
    <property type="evidence" value="ECO:0007669"/>
    <property type="project" value="TreeGrafter"/>
</dbReference>
<dbReference type="PANTHER" id="PTHR43394">
    <property type="entry name" value="ATP-DEPENDENT PERMEASE MDL1, MITOCHONDRIAL"/>
    <property type="match status" value="1"/>
</dbReference>
<evidence type="ECO:0000256" key="4">
    <source>
        <dbReference type="ARBA" id="ARBA00022692"/>
    </source>
</evidence>
<evidence type="ECO:0000256" key="6">
    <source>
        <dbReference type="ARBA" id="ARBA00022741"/>
    </source>
</evidence>
<keyword evidence="15" id="KW-1185">Reference proteome</keyword>
<keyword evidence="9 11" id="KW-0472">Membrane</keyword>
<organism evidence="14 15">
    <name type="scientific">Aspergillus homomorphus (strain CBS 101889)</name>
    <dbReference type="NCBI Taxonomy" id="1450537"/>
    <lineage>
        <taxon>Eukaryota</taxon>
        <taxon>Fungi</taxon>
        <taxon>Dikarya</taxon>
        <taxon>Ascomycota</taxon>
        <taxon>Pezizomycotina</taxon>
        <taxon>Eurotiomycetes</taxon>
        <taxon>Eurotiomycetidae</taxon>
        <taxon>Eurotiales</taxon>
        <taxon>Aspergillaceae</taxon>
        <taxon>Aspergillus</taxon>
        <taxon>Aspergillus subgen. Circumdati</taxon>
    </lineage>
</organism>
<dbReference type="SUPFAM" id="SSF90123">
    <property type="entry name" value="ABC transporter transmembrane region"/>
    <property type="match status" value="2"/>
</dbReference>
<evidence type="ECO:0000256" key="3">
    <source>
        <dbReference type="ARBA" id="ARBA00022448"/>
    </source>
</evidence>
<feature type="transmembrane region" description="Helical" evidence="11">
    <location>
        <begin position="205"/>
        <end position="227"/>
    </location>
</feature>
<dbReference type="GO" id="GO:0090374">
    <property type="term" value="P:oligopeptide export from mitochondrion"/>
    <property type="evidence" value="ECO:0007669"/>
    <property type="project" value="TreeGrafter"/>
</dbReference>
<dbReference type="CDD" id="cd18577">
    <property type="entry name" value="ABC_6TM_Pgp_ABCB1_D1_like"/>
    <property type="match status" value="1"/>
</dbReference>
<feature type="domain" description="ABC transmembrane type-1" evidence="13">
    <location>
        <begin position="699"/>
        <end position="984"/>
    </location>
</feature>
<dbReference type="InterPro" id="IPR039421">
    <property type="entry name" value="Type_1_exporter"/>
</dbReference>
<evidence type="ECO:0000259" key="12">
    <source>
        <dbReference type="PROSITE" id="PS50893"/>
    </source>
</evidence>
<dbReference type="PROSITE" id="PS00211">
    <property type="entry name" value="ABC_TRANSPORTER_1"/>
    <property type="match status" value="2"/>
</dbReference>
<keyword evidence="5" id="KW-0677">Repeat</keyword>
<feature type="transmembrane region" description="Helical" evidence="11">
    <location>
        <begin position="697"/>
        <end position="720"/>
    </location>
</feature>
<dbReference type="VEuPathDB" id="FungiDB:BO97DRAFT_392790"/>
<feature type="transmembrane region" description="Helical" evidence="11">
    <location>
        <begin position="56"/>
        <end position="81"/>
    </location>
</feature>
<gene>
    <name evidence="14" type="ORF">BO97DRAFT_392790</name>
</gene>
<dbReference type="Pfam" id="PF00005">
    <property type="entry name" value="ABC_tran"/>
    <property type="match status" value="2"/>
</dbReference>
<protein>
    <submittedName>
        <fullName evidence="14">P-loop containing nucleoside triphosphate hydrolase protein</fullName>
    </submittedName>
</protein>